<dbReference type="InterPro" id="IPR003010">
    <property type="entry name" value="C-N_Hydrolase"/>
</dbReference>
<proteinExistence type="inferred from homology"/>
<name>A0A1H2JK75_9ACTN</name>
<dbReference type="Gene3D" id="3.60.110.10">
    <property type="entry name" value="Carbon-nitrogen hydrolase"/>
    <property type="match status" value="1"/>
</dbReference>
<dbReference type="AlphaFoldDB" id="A0A1H2JK75"/>
<dbReference type="InterPro" id="IPR036526">
    <property type="entry name" value="C-N_Hydrolase_sf"/>
</dbReference>
<evidence type="ECO:0000256" key="1">
    <source>
        <dbReference type="ARBA" id="ARBA00008129"/>
    </source>
</evidence>
<dbReference type="RefSeq" id="WP_046771324.1">
    <property type="nucleotide sequence ID" value="NZ_LBMC01000041.1"/>
</dbReference>
<dbReference type="OrthoDB" id="9811121at2"/>
<organism evidence="3 4">
    <name type="scientific">Jiangella alkaliphila</name>
    <dbReference type="NCBI Taxonomy" id="419479"/>
    <lineage>
        <taxon>Bacteria</taxon>
        <taxon>Bacillati</taxon>
        <taxon>Actinomycetota</taxon>
        <taxon>Actinomycetes</taxon>
        <taxon>Jiangellales</taxon>
        <taxon>Jiangellaceae</taxon>
        <taxon>Jiangella</taxon>
    </lineage>
</organism>
<accession>A0A1H2JK75</accession>
<keyword evidence="4" id="KW-1185">Reference proteome</keyword>
<comment type="similarity">
    <text evidence="1">Belongs to the carbon-nitrogen hydrolase superfamily. Nitrilase family.</text>
</comment>
<protein>
    <submittedName>
        <fullName evidence="3">Nitrilase</fullName>
    </submittedName>
</protein>
<dbReference type="InterPro" id="IPR044149">
    <property type="entry name" value="Nitrilases_CHs"/>
</dbReference>
<sequence>METLTVAAVQAAYVLMDREANLDRVEALTADAASHGAQLVVFPEAFVPGTPIWIDTRPIWDGDDEWFRLLVANAVVVGSPHCDRLARIAATYAVWLVIGIQEREPAGASIYNTVLYFSPAGQLVGRHRKLVPTGSERTVWAPGDGSTLPVVDTGTARISGLICWENYMPLARFHLYAQGVDVWLAPTLAVGDAWIATLQHLARENRMYVVGVNPVLHEGMVPADFPHRDRLLPESFLASSGPWVEEGNSAIVGPGGSILAGPVREREQTLLAELDLGQVASARRLMDPTGHYNRPDVFRLLVDTSPRPPVQAATLGVTVPE</sequence>
<dbReference type="PANTHER" id="PTHR46044:SF1">
    <property type="entry name" value="CN HYDROLASE DOMAIN-CONTAINING PROTEIN"/>
    <property type="match status" value="1"/>
</dbReference>
<dbReference type="GO" id="GO:0003824">
    <property type="term" value="F:catalytic activity"/>
    <property type="evidence" value="ECO:0007669"/>
    <property type="project" value="InterPro"/>
</dbReference>
<dbReference type="STRING" id="419479.SAMN04488563_2769"/>
<reference evidence="4" key="1">
    <citation type="submission" date="2016-10" db="EMBL/GenBank/DDBJ databases">
        <authorList>
            <person name="Varghese N."/>
            <person name="Submissions S."/>
        </authorList>
    </citation>
    <scope>NUCLEOTIDE SEQUENCE [LARGE SCALE GENOMIC DNA]</scope>
    <source>
        <strain evidence="4">DSM 45079</strain>
    </source>
</reference>
<evidence type="ECO:0000313" key="4">
    <source>
        <dbReference type="Proteomes" id="UP000182977"/>
    </source>
</evidence>
<dbReference type="EMBL" id="LT629791">
    <property type="protein sequence ID" value="SDU56528.1"/>
    <property type="molecule type" value="Genomic_DNA"/>
</dbReference>
<dbReference type="SUPFAM" id="SSF56317">
    <property type="entry name" value="Carbon-nitrogen hydrolase"/>
    <property type="match status" value="1"/>
</dbReference>
<evidence type="ECO:0000259" key="2">
    <source>
        <dbReference type="PROSITE" id="PS50263"/>
    </source>
</evidence>
<dbReference type="PANTHER" id="PTHR46044">
    <property type="entry name" value="NITRILASE"/>
    <property type="match status" value="1"/>
</dbReference>
<evidence type="ECO:0000313" key="3">
    <source>
        <dbReference type="EMBL" id="SDU56528.1"/>
    </source>
</evidence>
<dbReference type="Pfam" id="PF00795">
    <property type="entry name" value="CN_hydrolase"/>
    <property type="match status" value="1"/>
</dbReference>
<feature type="domain" description="CN hydrolase" evidence="2">
    <location>
        <begin position="4"/>
        <end position="276"/>
    </location>
</feature>
<gene>
    <name evidence="3" type="ORF">SAMN04488563_2769</name>
</gene>
<dbReference type="CDD" id="cd07564">
    <property type="entry name" value="nitrilases_CHs"/>
    <property type="match status" value="1"/>
</dbReference>
<dbReference type="PROSITE" id="PS50263">
    <property type="entry name" value="CN_HYDROLASE"/>
    <property type="match status" value="1"/>
</dbReference>
<dbReference type="Proteomes" id="UP000182977">
    <property type="component" value="Chromosome I"/>
</dbReference>